<keyword evidence="2" id="KW-1185">Reference proteome</keyword>
<name>A0ABW2RJA5_9BACL</name>
<sequence>MESENLKDVSALVARSKIRKANLKRNQYTISLLNEGLRAGMLSSQEVYNIQHGLILVLQDLIRRYTQGESSSVTSETAESIMASILYAVDAYTLSFEQPDIAVIDLKTADIRKVYEKGVDLVSQCFEETKLLYKEIKRNKLDVPVDAYNMTIEESLPVFMKKYGIIFDAHNTMASIDYPLAIDDMRLQGVFYIRQYLERLKMETRFCHFFNGQDLLDLLADFGKACRFDYRIELFNIFELMLNNSVFSILSGRDANQVKISAYQYNQLNRLFTHFNASQISSSIHEAMDRLQHDLKTDPQLTDYMNQCRDNLIQRVVNAANHNSLETVIITEKEEKPKSIVLLLSEADRMSDVRLRLLVEEIMQCEKKEDKVQLIRSNFFSLHDYLDLLDSNCLFEDEYEALFETFGDMELAIFAKIVFYEELRSDFLDFETIVLSGKEAETEWRMHYIEFMQSLSKDRIGSIENFIYDIDYEEINFY</sequence>
<gene>
    <name evidence="1" type="ORF">ACFQNG_08095</name>
</gene>
<reference evidence="2" key="1">
    <citation type="journal article" date="2019" name="Int. J. Syst. Evol. Microbiol.">
        <title>The Global Catalogue of Microorganisms (GCM) 10K type strain sequencing project: providing services to taxonomists for standard genome sequencing and annotation.</title>
        <authorList>
            <consortium name="The Broad Institute Genomics Platform"/>
            <consortium name="The Broad Institute Genome Sequencing Center for Infectious Disease"/>
            <person name="Wu L."/>
            <person name="Ma J."/>
        </authorList>
    </citation>
    <scope>NUCLEOTIDE SEQUENCE [LARGE SCALE GENOMIC DNA]</scope>
    <source>
        <strain evidence="2">CGMCC 1.12942</strain>
    </source>
</reference>
<accession>A0ABW2RJA5</accession>
<organism evidence="1 2">
    <name type="scientific">Laceyella putida</name>
    <dbReference type="NCBI Taxonomy" id="110101"/>
    <lineage>
        <taxon>Bacteria</taxon>
        <taxon>Bacillati</taxon>
        <taxon>Bacillota</taxon>
        <taxon>Bacilli</taxon>
        <taxon>Bacillales</taxon>
        <taxon>Thermoactinomycetaceae</taxon>
        <taxon>Laceyella</taxon>
    </lineage>
</organism>
<dbReference type="EMBL" id="JBHTBW010000020">
    <property type="protein sequence ID" value="MFC7441114.1"/>
    <property type="molecule type" value="Genomic_DNA"/>
</dbReference>
<proteinExistence type="predicted"/>
<dbReference type="RefSeq" id="WP_379864406.1">
    <property type="nucleotide sequence ID" value="NZ_JBHTBW010000020.1"/>
</dbReference>
<protein>
    <submittedName>
        <fullName evidence="1">DUF6179 domain-containing protein</fullName>
    </submittedName>
</protein>
<comment type="caution">
    <text evidence="1">The sequence shown here is derived from an EMBL/GenBank/DDBJ whole genome shotgun (WGS) entry which is preliminary data.</text>
</comment>
<evidence type="ECO:0000313" key="1">
    <source>
        <dbReference type="EMBL" id="MFC7441114.1"/>
    </source>
</evidence>
<evidence type="ECO:0000313" key="2">
    <source>
        <dbReference type="Proteomes" id="UP001596500"/>
    </source>
</evidence>
<dbReference type="Proteomes" id="UP001596500">
    <property type="component" value="Unassembled WGS sequence"/>
</dbReference>
<dbReference type="InterPro" id="IPR045751">
    <property type="entry name" value="DUF6179"/>
</dbReference>
<dbReference type="Pfam" id="PF19677">
    <property type="entry name" value="DUF6179"/>
    <property type="match status" value="1"/>
</dbReference>